<proteinExistence type="inferred from homology"/>
<keyword evidence="3" id="KW-0507">mRNA processing</keyword>
<comment type="similarity">
    <text evidence="2">Belongs to the SF3B1 family.</text>
</comment>
<dbReference type="GO" id="GO:0045292">
    <property type="term" value="P:mRNA cis splicing, via spliceosome"/>
    <property type="evidence" value="ECO:0007669"/>
    <property type="project" value="EnsemblFungi"/>
</dbReference>
<dbReference type="FunFam" id="1.25.10.10:FF:000039">
    <property type="entry name" value="Splicing factor 3B subunit 1"/>
    <property type="match status" value="1"/>
</dbReference>
<gene>
    <name evidence="10" type="ORF">BABINDRAFT_160974</name>
</gene>
<comment type="subcellular location">
    <subcellularLocation>
        <location evidence="1">Nucleus</location>
    </subcellularLocation>
</comment>
<keyword evidence="11" id="KW-1185">Reference proteome</keyword>
<dbReference type="GO" id="GO:0005686">
    <property type="term" value="C:U2 snRNP"/>
    <property type="evidence" value="ECO:0007669"/>
    <property type="project" value="EnsemblFungi"/>
</dbReference>
<evidence type="ECO:0000256" key="5">
    <source>
        <dbReference type="ARBA" id="ARBA00022737"/>
    </source>
</evidence>
<dbReference type="FunFam" id="1.25.10.10:FF:000088">
    <property type="entry name" value="Splicing factor 3b, subunit 1"/>
    <property type="match status" value="1"/>
</dbReference>
<keyword evidence="6" id="KW-0508">mRNA splicing</keyword>
<evidence type="ECO:0000256" key="3">
    <source>
        <dbReference type="ARBA" id="ARBA00022664"/>
    </source>
</evidence>
<evidence type="ECO:0000256" key="7">
    <source>
        <dbReference type="ARBA" id="ARBA00023242"/>
    </source>
</evidence>
<keyword evidence="4" id="KW-0747">Spliceosome</keyword>
<feature type="domain" description="Phosphatase PP2A regulatory subunit A/Splicing factor 3B subunit 1-like HEAT repeat" evidence="9">
    <location>
        <begin position="840"/>
        <end position="915"/>
    </location>
</feature>
<name>A0A1E3QSW4_9ASCO</name>
<protein>
    <recommendedName>
        <fullName evidence="9">Phosphatase PP2A regulatory subunit A/Splicing factor 3B subunit 1-like HEAT repeat domain-containing protein</fullName>
    </recommendedName>
</protein>
<dbReference type="Proteomes" id="UP000094336">
    <property type="component" value="Unassembled WGS sequence"/>
</dbReference>
<evidence type="ECO:0000256" key="2">
    <source>
        <dbReference type="ARBA" id="ARBA00005754"/>
    </source>
</evidence>
<dbReference type="STRING" id="984486.A0A1E3QSW4"/>
<dbReference type="InterPro" id="IPR016024">
    <property type="entry name" value="ARM-type_fold"/>
</dbReference>
<dbReference type="Gene3D" id="1.25.10.10">
    <property type="entry name" value="Leucine-rich Repeat Variant"/>
    <property type="match status" value="4"/>
</dbReference>
<dbReference type="SUPFAM" id="SSF48371">
    <property type="entry name" value="ARM repeat"/>
    <property type="match status" value="1"/>
</dbReference>
<evidence type="ECO:0000256" key="1">
    <source>
        <dbReference type="ARBA" id="ARBA00004123"/>
    </source>
</evidence>
<evidence type="ECO:0000256" key="8">
    <source>
        <dbReference type="SAM" id="MobiDB-lite"/>
    </source>
</evidence>
<evidence type="ECO:0000313" key="10">
    <source>
        <dbReference type="EMBL" id="ODQ80760.1"/>
    </source>
</evidence>
<dbReference type="RefSeq" id="XP_018986088.1">
    <property type="nucleotide sequence ID" value="XM_019128568.1"/>
</dbReference>
<dbReference type="GO" id="GO:0003729">
    <property type="term" value="F:mRNA binding"/>
    <property type="evidence" value="ECO:0007669"/>
    <property type="project" value="InterPro"/>
</dbReference>
<dbReference type="GeneID" id="30146421"/>
<evidence type="ECO:0000256" key="6">
    <source>
        <dbReference type="ARBA" id="ARBA00023187"/>
    </source>
</evidence>
<reference evidence="11" key="1">
    <citation type="submission" date="2016-05" db="EMBL/GenBank/DDBJ databases">
        <title>Comparative genomics of biotechnologically important yeasts.</title>
        <authorList>
            <consortium name="DOE Joint Genome Institute"/>
            <person name="Riley R."/>
            <person name="Haridas S."/>
            <person name="Wolfe K.H."/>
            <person name="Lopes M.R."/>
            <person name="Hittinger C.T."/>
            <person name="Goker M."/>
            <person name="Salamov A."/>
            <person name="Wisecaver J."/>
            <person name="Long T.M."/>
            <person name="Aerts A.L."/>
            <person name="Barry K."/>
            <person name="Choi C."/>
            <person name="Clum A."/>
            <person name="Coughlan A.Y."/>
            <person name="Deshpande S."/>
            <person name="Douglass A.P."/>
            <person name="Hanson S.J."/>
            <person name="Klenk H.-P."/>
            <person name="Labutti K."/>
            <person name="Lapidus A."/>
            <person name="Lindquist E."/>
            <person name="Lipzen A."/>
            <person name="Meier-Kolthoff J.P."/>
            <person name="Ohm R.A."/>
            <person name="Otillar R.P."/>
            <person name="Pangilinan J."/>
            <person name="Peng Y."/>
            <person name="Rokas A."/>
            <person name="Rosa C.A."/>
            <person name="Scheuner C."/>
            <person name="Sibirny A.A."/>
            <person name="Slot J.C."/>
            <person name="Stielow J.B."/>
            <person name="Sun H."/>
            <person name="Kurtzman C.P."/>
            <person name="Blackwell M."/>
            <person name="Grigoriev I.V."/>
            <person name="Jeffries T.W."/>
        </authorList>
    </citation>
    <scope>NUCLEOTIDE SEQUENCE [LARGE SCALE GENOMIC DNA]</scope>
    <source>
        <strain evidence="11">NRRL Y-12698</strain>
    </source>
</reference>
<sequence>MPRTTVIPFVASEESKRLEITAPAQFLNEMMEAGEEFDPLADRQLKKSIMDRESDYQKRKYQRSLDVTEEVSYKTVMAERELEREELRVKRIIDEKAKEVPAGEETGDKTPPRSSTPPRRERKRRWDVDEPEAKKSRWDTAPVIERPTVNGVLLTDEVLLKLLPNGYAIVPPPEDYQPMAVSTIEATSGYSIPEASHVSTAMIKETLVTEVPGVKDLQFFKESDMKYFGKLLEDEEPDSDLTFDELKERKIMRLLLKVKNGAPALRKVALRTLTDNARQFGAKALFNQILPLLLEQSLEEQERHLLVKLLNRLIFRLDDLVKPYVSKILIVTNPLLIDEDKFARLEGREIISNLAKAAGLATMIATQRPDIDNVDEYVRNTTARSFAVVASALGVEKLIPFLKAVCRSKRSWMARHTGVKIVQQIAILVGCGILPHLKLLVECIGAGLVDENQTVRSITATALASLAEASAPYGVESFEAVLEPLWKGIKRHRGKALSAFLKCIGCIIPLMDPEYASHYTREVMFILLREFTSPDEEMKRTVLKVIQQCSATEGVTAKYLVDDVLPEFFRNYWVRRVALDKRTHWLVVETTVALSNKVGSKELITRILNVLKDESEPFRKMAVETTVRVITNLGSAGLTAETEERLIDGVLVAFQEQLVDDKVFLRGVGIVVNSLGIRAKPHTTAILSTILFRLKNRSPEVRQQAADLIALIAPVIKTCGEDEMLSKLSLILFESLGEVYPEVLGSILGAMKSIVAVVGLDVINPPINQLLPTLTPILRNRHEKVQENSIELVGRIADRGAEHVNAREWMRICFELLDMLKSTRKSIRRSANNTFGLIAKAIGPQDVLQTLLNNLRVQERQLRVCTAVAIGIVADTCAPFTVLPALMNEYRTPENNVQNGVLKAMTFMFEYIGPMTKDYVYAVTPLLEDALTDRDQVHRQTAASVVKHMALGCVGMGCEDAFVHFLNLLMPNIFETSPQVIDRVLEGIEGVRNAVGVGIIMNYIVAGLFHPARKVRTAYWKVYNSAYVQNAQSMIVYYPVVEEKGYDIPEMDLWI</sequence>
<feature type="region of interest" description="Disordered" evidence="8">
    <location>
        <begin position="98"/>
        <end position="137"/>
    </location>
</feature>
<dbReference type="AlphaFoldDB" id="A0A1E3QSW4"/>
<dbReference type="GO" id="GO:0000245">
    <property type="term" value="P:spliceosomal complex assembly"/>
    <property type="evidence" value="ECO:0007669"/>
    <property type="project" value="InterPro"/>
</dbReference>
<dbReference type="PANTHER" id="PTHR12097">
    <property type="entry name" value="SPLICING FACTOR 3B, SUBUNIT 1-RELATED"/>
    <property type="match status" value="1"/>
</dbReference>
<evidence type="ECO:0000256" key="4">
    <source>
        <dbReference type="ARBA" id="ARBA00022728"/>
    </source>
</evidence>
<accession>A0A1E3QSW4</accession>
<dbReference type="Pfam" id="PF22646">
    <property type="entry name" value="PPP2R1A-like_HEAT"/>
    <property type="match status" value="1"/>
</dbReference>
<feature type="compositionally biased region" description="Basic and acidic residues" evidence="8">
    <location>
        <begin position="98"/>
        <end position="111"/>
    </location>
</feature>
<organism evidence="10 11">
    <name type="scientific">Babjeviella inositovora NRRL Y-12698</name>
    <dbReference type="NCBI Taxonomy" id="984486"/>
    <lineage>
        <taxon>Eukaryota</taxon>
        <taxon>Fungi</taxon>
        <taxon>Dikarya</taxon>
        <taxon>Ascomycota</taxon>
        <taxon>Saccharomycotina</taxon>
        <taxon>Pichiomycetes</taxon>
        <taxon>Serinales incertae sedis</taxon>
        <taxon>Babjeviella</taxon>
    </lineage>
</organism>
<dbReference type="InterPro" id="IPR038737">
    <property type="entry name" value="SF3b_su1-like"/>
</dbReference>
<dbReference type="GO" id="GO:0140727">
    <property type="term" value="P:siRNA-mediated pericentric heterochromatin formation"/>
    <property type="evidence" value="ECO:0007669"/>
    <property type="project" value="EnsemblFungi"/>
</dbReference>
<keyword evidence="5" id="KW-0677">Repeat</keyword>
<dbReference type="OrthoDB" id="438939at2759"/>
<feature type="compositionally biased region" description="Basic and acidic residues" evidence="8">
    <location>
        <begin position="124"/>
        <end position="137"/>
    </location>
</feature>
<dbReference type="GO" id="GO:0071014">
    <property type="term" value="C:post-mRNA release spliceosomal complex"/>
    <property type="evidence" value="ECO:0007669"/>
    <property type="project" value="EnsemblFungi"/>
</dbReference>
<evidence type="ECO:0000259" key="9">
    <source>
        <dbReference type="Pfam" id="PF22646"/>
    </source>
</evidence>
<dbReference type="InterPro" id="IPR054573">
    <property type="entry name" value="PP2A/SF3B1-like_HEAT"/>
</dbReference>
<evidence type="ECO:0000313" key="11">
    <source>
        <dbReference type="Proteomes" id="UP000094336"/>
    </source>
</evidence>
<keyword evidence="7" id="KW-0539">Nucleus</keyword>
<dbReference type="InterPro" id="IPR011989">
    <property type="entry name" value="ARM-like"/>
</dbReference>
<dbReference type="EMBL" id="KV454429">
    <property type="protein sequence ID" value="ODQ80760.1"/>
    <property type="molecule type" value="Genomic_DNA"/>
</dbReference>